<evidence type="ECO:0000313" key="6">
    <source>
        <dbReference type="RefSeq" id="XP_022440618.1"/>
    </source>
</evidence>
<name>A0A2Y9PDJ1_DELLE</name>
<dbReference type="InterPro" id="IPR044156">
    <property type="entry name" value="Galectin-like"/>
</dbReference>
<dbReference type="AlphaFoldDB" id="A0A2Y9PDJ1"/>
<dbReference type="PANTHER" id="PTHR11346:SF15">
    <property type="entry name" value="PLACENTAL PROTEIN 13-LIKE"/>
    <property type="match status" value="1"/>
</dbReference>
<organism evidence="5 6">
    <name type="scientific">Delphinapterus leucas</name>
    <name type="common">Beluga whale</name>
    <dbReference type="NCBI Taxonomy" id="9749"/>
    <lineage>
        <taxon>Eukaryota</taxon>
        <taxon>Metazoa</taxon>
        <taxon>Chordata</taxon>
        <taxon>Craniata</taxon>
        <taxon>Vertebrata</taxon>
        <taxon>Euteleostomi</taxon>
        <taxon>Mammalia</taxon>
        <taxon>Eutheria</taxon>
        <taxon>Laurasiatheria</taxon>
        <taxon>Artiodactyla</taxon>
        <taxon>Whippomorpha</taxon>
        <taxon>Cetacea</taxon>
        <taxon>Odontoceti</taxon>
        <taxon>Monodontidae</taxon>
        <taxon>Delphinapterus</taxon>
    </lineage>
</organism>
<keyword evidence="5" id="KW-1185">Reference proteome</keyword>
<feature type="domain" description="Galectin" evidence="4">
    <location>
        <begin position="69"/>
        <end position="201"/>
    </location>
</feature>
<protein>
    <recommendedName>
        <fullName evidence="2">Galectin</fullName>
    </recommendedName>
</protein>
<evidence type="ECO:0000259" key="4">
    <source>
        <dbReference type="PROSITE" id="PS51304"/>
    </source>
</evidence>
<evidence type="ECO:0000256" key="3">
    <source>
        <dbReference type="SAM" id="MobiDB-lite"/>
    </source>
</evidence>
<dbReference type="InParanoid" id="A0A2Y9PDJ1"/>
<evidence type="ECO:0000256" key="2">
    <source>
        <dbReference type="RuleBase" id="RU102079"/>
    </source>
</evidence>
<sequence length="201" mass="21679">MALLLLAVPPTRRPEAAPPRGASLASVLGPARGKPQSIGETGKGLVTGLRVFANGGSVKRGENPGPAPVLYTWHVSLSIGSSVTIRGKPAISFSKNPEMQVDFHTGTDENSDVAFHFQVYFGISVKINNRQNGSWNCDVASSGMPFVDGQPFELHISVLQNEYQVTVNGQKYYSLAHRLPPQSVKFVQVWRDVSLSSVCVC</sequence>
<dbReference type="InterPro" id="IPR001079">
    <property type="entry name" value="Galectin_CRD"/>
</dbReference>
<dbReference type="PANTHER" id="PTHR11346">
    <property type="entry name" value="GALECTIN"/>
    <property type="match status" value="1"/>
</dbReference>
<dbReference type="CDD" id="cd00070">
    <property type="entry name" value="GLECT"/>
    <property type="match status" value="1"/>
</dbReference>
<gene>
    <name evidence="6" type="primary">LOC111180527</name>
</gene>
<dbReference type="RefSeq" id="XP_022440618.1">
    <property type="nucleotide sequence ID" value="XM_022584910.1"/>
</dbReference>
<dbReference type="Gene3D" id="2.60.120.200">
    <property type="match status" value="1"/>
</dbReference>
<dbReference type="InterPro" id="IPR013320">
    <property type="entry name" value="ConA-like_dom_sf"/>
</dbReference>
<keyword evidence="1 2" id="KW-0430">Lectin</keyword>
<proteinExistence type="predicted"/>
<dbReference type="SUPFAM" id="SSF49899">
    <property type="entry name" value="Concanavalin A-like lectins/glucanases"/>
    <property type="match status" value="1"/>
</dbReference>
<dbReference type="SMART" id="SM00276">
    <property type="entry name" value="GLECT"/>
    <property type="match status" value="1"/>
</dbReference>
<dbReference type="PROSITE" id="PS51304">
    <property type="entry name" value="GALECTIN"/>
    <property type="match status" value="1"/>
</dbReference>
<dbReference type="GeneID" id="111180527"/>
<dbReference type="GO" id="GO:0030246">
    <property type="term" value="F:carbohydrate binding"/>
    <property type="evidence" value="ECO:0007669"/>
    <property type="project" value="UniProtKB-UniRule"/>
</dbReference>
<dbReference type="Proteomes" id="UP000248483">
    <property type="component" value="Unplaced"/>
</dbReference>
<dbReference type="KEGG" id="dle:111180527"/>
<evidence type="ECO:0000256" key="1">
    <source>
        <dbReference type="ARBA" id="ARBA00022734"/>
    </source>
</evidence>
<dbReference type="STRING" id="9749.A0A2Y9PDJ1"/>
<dbReference type="SMART" id="SM00908">
    <property type="entry name" value="Gal-bind_lectin"/>
    <property type="match status" value="1"/>
</dbReference>
<evidence type="ECO:0000313" key="5">
    <source>
        <dbReference type="Proteomes" id="UP000248483"/>
    </source>
</evidence>
<reference evidence="6" key="1">
    <citation type="submission" date="2025-08" db="UniProtKB">
        <authorList>
            <consortium name="RefSeq"/>
        </authorList>
    </citation>
    <scope>IDENTIFICATION</scope>
    <source>
        <tissue evidence="6">Blood</tissue>
    </source>
</reference>
<feature type="region of interest" description="Disordered" evidence="3">
    <location>
        <begin position="9"/>
        <end position="41"/>
    </location>
</feature>
<accession>A0A2Y9PDJ1</accession>
<dbReference type="Pfam" id="PF00337">
    <property type="entry name" value="Gal-bind_lectin"/>
    <property type="match status" value="1"/>
</dbReference>